<dbReference type="Pfam" id="PF02629">
    <property type="entry name" value="CoA_binding"/>
    <property type="match status" value="1"/>
</dbReference>
<dbReference type="SUPFAM" id="SSF51735">
    <property type="entry name" value="NAD(P)-binding Rossmann-fold domains"/>
    <property type="match status" value="1"/>
</dbReference>
<reference evidence="3 4" key="1">
    <citation type="submission" date="2019-03" db="EMBL/GenBank/DDBJ databases">
        <title>Genomic Encyclopedia of Type Strains, Phase IV (KMG-IV): sequencing the most valuable type-strain genomes for metagenomic binning, comparative biology and taxonomic classification.</title>
        <authorList>
            <person name="Goeker M."/>
        </authorList>
    </citation>
    <scope>NUCLEOTIDE SEQUENCE [LARGE SCALE GENOMIC DNA]</scope>
    <source>
        <strain evidence="3 4">DSM 25287</strain>
    </source>
</reference>
<feature type="domain" description="Succinyl-CoA synthetase-like flavodoxin" evidence="2">
    <location>
        <begin position="176"/>
        <end position="285"/>
    </location>
</feature>
<name>A0A4V2SBH9_9GAMM</name>
<dbReference type="Gene3D" id="3.40.50.720">
    <property type="entry name" value="NAD(P)-binding Rossmann-like Domain"/>
    <property type="match status" value="1"/>
</dbReference>
<accession>A0A4V2SBH9</accession>
<dbReference type="InterPro" id="IPR016102">
    <property type="entry name" value="Succinyl-CoA_synth-like"/>
</dbReference>
<dbReference type="InterPro" id="IPR003781">
    <property type="entry name" value="CoA-bd"/>
</dbReference>
<evidence type="ECO:0000259" key="2">
    <source>
        <dbReference type="Pfam" id="PF13607"/>
    </source>
</evidence>
<dbReference type="GO" id="GO:0046912">
    <property type="term" value="F:acyltransferase activity, acyl groups converted into alkyl on transfer"/>
    <property type="evidence" value="ECO:0007669"/>
    <property type="project" value="InterPro"/>
</dbReference>
<evidence type="ECO:0000313" key="4">
    <source>
        <dbReference type="Proteomes" id="UP000295765"/>
    </source>
</evidence>
<organism evidence="3 4">
    <name type="scientific">Plasticicumulans lactativorans</name>
    <dbReference type="NCBI Taxonomy" id="1133106"/>
    <lineage>
        <taxon>Bacteria</taxon>
        <taxon>Pseudomonadati</taxon>
        <taxon>Pseudomonadota</taxon>
        <taxon>Gammaproteobacteria</taxon>
        <taxon>Candidatus Competibacteraceae</taxon>
        <taxon>Plasticicumulans</taxon>
    </lineage>
</organism>
<dbReference type="PANTHER" id="PTHR11117:SF2">
    <property type="entry name" value="SUCCINATE--COA LIGASE [ADP_GDP-FORMING] SUBUNIT ALPHA, MITOCHONDRIAL"/>
    <property type="match status" value="1"/>
</dbReference>
<dbReference type="RefSeq" id="WP_132546022.1">
    <property type="nucleotide sequence ID" value="NZ_SLWY01000048.1"/>
</dbReference>
<dbReference type="InterPro" id="IPR036969">
    <property type="entry name" value="Citrate_synthase_sf"/>
</dbReference>
<dbReference type="Proteomes" id="UP000295765">
    <property type="component" value="Unassembled WGS sequence"/>
</dbReference>
<dbReference type="InterPro" id="IPR032875">
    <property type="entry name" value="Succ_CoA_lig_flav_dom"/>
</dbReference>
<dbReference type="Pfam" id="PF13607">
    <property type="entry name" value="Succ_CoA_lig"/>
    <property type="match status" value="1"/>
</dbReference>
<dbReference type="AlphaFoldDB" id="A0A4V2SBH9"/>
<dbReference type="GO" id="GO:0009361">
    <property type="term" value="C:succinate-CoA ligase complex (ADP-forming)"/>
    <property type="evidence" value="ECO:0007669"/>
    <property type="project" value="TreeGrafter"/>
</dbReference>
<dbReference type="GO" id="GO:0004776">
    <property type="term" value="F:succinate-CoA ligase (GDP-forming) activity"/>
    <property type="evidence" value="ECO:0007669"/>
    <property type="project" value="TreeGrafter"/>
</dbReference>
<dbReference type="GO" id="GO:0004775">
    <property type="term" value="F:succinate-CoA ligase (ADP-forming) activity"/>
    <property type="evidence" value="ECO:0007669"/>
    <property type="project" value="TreeGrafter"/>
</dbReference>
<evidence type="ECO:0000259" key="1">
    <source>
        <dbReference type="Pfam" id="PF02629"/>
    </source>
</evidence>
<evidence type="ECO:0000313" key="3">
    <source>
        <dbReference type="EMBL" id="TCO75560.1"/>
    </source>
</evidence>
<dbReference type="InterPro" id="IPR036291">
    <property type="entry name" value="NAD(P)-bd_dom_sf"/>
</dbReference>
<dbReference type="SUPFAM" id="SSF52210">
    <property type="entry name" value="Succinyl-CoA synthetase domains"/>
    <property type="match status" value="1"/>
</dbReference>
<sequence>MYKQGVGDFPYFVGIPSLAEIATREDRVCVLNILGGESSEVTPVSHLYSGGNIAFGTSPGKRGQVLETALGAVPVFNSVREGLAAGHRFNTGVVYLPPAGVRDGVAELIRVNPELKKIVIVTEKSSVHDAREIRAMAQQSGIDIFGANCLGVADSWNRVRIGGALGGDHPEEALIPGSVALYSNSGNFTTTIAQYLATAGWGTTTLISSGKDVYIHFAAPEFAYALANDARSKAAVLYVEPGGYYEHALKLTKPTVACVVGRWKAKLTRAVGHAGAMGGSGDSAEAKEHWFMDAFGVDELFSPDNPVCSAKGAVVTNIAHIPLALSAVMRLNGIEPDFAPRGSLALKPWFGNAQGLDLPPDLALPVVEAPGPYNAQIAALARQIGRSFPRQPMKDASGVSQMDPKTQITRLHGVSVLEAARQPLESNLCFALLREHNGPNDNALISVALAAYVNLHGDPMLAAAEAAREAGNAPNAVLAAAASILGPKRVETARAVVDLLIARFSDAGLQDARDEDFDCRGLVLSDAERARFVGERPDARGEAMMAALEARGARSVFLKFIRHLGGYPSADAVLAAIAMTLAWGPLARKRISLESARGLPWYLKLYGALIGASAPAARHEARAFCGVPQQELLSRWTANEIAYLTLLGERPDAERLFAFQVLVGILLSNGPGSISAQGAKGAVSADGPQTPARVQINKAMVGFLTHTGYSHGGAGYEAITFLVEQFRNSHLSDPGDPAHGLDLGAMAHAYAERYAAEKAAARELGGERRAIAGINHPVFKDKPVNLDPREAYLVELFRERGEHNVFHDYYHALTRALFEAGVTRNVFCVNIDAVIGALLLKMLWPRYQRGALGEHDLESAAFTLFLYGRMIGCAAEIDDHLNRGRNMDTRTAASALRFVS</sequence>
<gene>
    <name evidence="3" type="ORF">EV699_1482</name>
</gene>
<feature type="domain" description="CoA-binding" evidence="1">
    <location>
        <begin position="50"/>
        <end position="123"/>
    </location>
</feature>
<proteinExistence type="predicted"/>
<comment type="caution">
    <text evidence="3">The sequence shown here is derived from an EMBL/GenBank/DDBJ whole genome shotgun (WGS) entry which is preliminary data.</text>
</comment>
<dbReference type="PANTHER" id="PTHR11117">
    <property type="entry name" value="SUCCINYL-COA LIGASE SUBUNIT ALPHA"/>
    <property type="match status" value="1"/>
</dbReference>
<dbReference type="SUPFAM" id="SSF48256">
    <property type="entry name" value="Citrate synthase"/>
    <property type="match status" value="1"/>
</dbReference>
<dbReference type="OrthoDB" id="9042242at2"/>
<dbReference type="GO" id="GO:0006099">
    <property type="term" value="P:tricarboxylic acid cycle"/>
    <property type="evidence" value="ECO:0007669"/>
    <property type="project" value="TreeGrafter"/>
</dbReference>
<dbReference type="EMBL" id="SLWY01000048">
    <property type="protein sequence ID" value="TCO75560.1"/>
    <property type="molecule type" value="Genomic_DNA"/>
</dbReference>
<dbReference type="Gene3D" id="3.40.50.261">
    <property type="entry name" value="Succinyl-CoA synthetase domains"/>
    <property type="match status" value="1"/>
</dbReference>
<protein>
    <submittedName>
        <fullName evidence="3">Succinyl-CoA synthetase alpha subunit</fullName>
    </submittedName>
</protein>
<keyword evidence="4" id="KW-1185">Reference proteome</keyword>